<dbReference type="GO" id="GO:0016020">
    <property type="term" value="C:membrane"/>
    <property type="evidence" value="ECO:0007669"/>
    <property type="project" value="UniProtKB-SubCell"/>
</dbReference>
<keyword evidence="10" id="KW-1133">Transmembrane helix</keyword>
<accession>A0A3R9NSW6</accession>
<keyword evidence="9" id="KW-0067">ATP-binding</keyword>
<dbReference type="Pfam" id="PF08448">
    <property type="entry name" value="PAS_4"/>
    <property type="match status" value="2"/>
</dbReference>
<evidence type="ECO:0000256" key="9">
    <source>
        <dbReference type="ARBA" id="ARBA00022840"/>
    </source>
</evidence>
<reference evidence="16 17" key="1">
    <citation type="submission" date="2018-12" db="EMBL/GenBank/DDBJ databases">
        <title>Sequencing of bacterial isolates from soil warming experiment in Harvard Forest, Massachusetts, USA.</title>
        <authorList>
            <person name="Deangelis K."/>
        </authorList>
    </citation>
    <scope>NUCLEOTIDE SEQUENCE [LARGE SCALE GENOMIC DNA]</scope>
    <source>
        <strain evidence="16 17">EB153</strain>
    </source>
</reference>
<evidence type="ECO:0000259" key="13">
    <source>
        <dbReference type="PROSITE" id="PS50109"/>
    </source>
</evidence>
<evidence type="ECO:0000259" key="15">
    <source>
        <dbReference type="PROSITE" id="PS50113"/>
    </source>
</evidence>
<dbReference type="Pfam" id="PF02518">
    <property type="entry name" value="HATPase_c"/>
    <property type="match status" value="1"/>
</dbReference>
<evidence type="ECO:0000256" key="5">
    <source>
        <dbReference type="ARBA" id="ARBA00022679"/>
    </source>
</evidence>
<dbReference type="InterPro" id="IPR003594">
    <property type="entry name" value="HATPase_dom"/>
</dbReference>
<dbReference type="Gene3D" id="3.30.450.20">
    <property type="entry name" value="PAS domain"/>
    <property type="match status" value="3"/>
</dbReference>
<feature type="domain" description="PAS" evidence="14">
    <location>
        <begin position="310"/>
        <end position="380"/>
    </location>
</feature>
<dbReference type="SUPFAM" id="SSF47384">
    <property type="entry name" value="Homodimeric domain of signal transducing histidine kinase"/>
    <property type="match status" value="1"/>
</dbReference>
<dbReference type="InterPro" id="IPR050351">
    <property type="entry name" value="BphY/WalK/GraS-like"/>
</dbReference>
<dbReference type="GO" id="GO:0000156">
    <property type="term" value="F:phosphorelay response regulator activity"/>
    <property type="evidence" value="ECO:0007669"/>
    <property type="project" value="TreeGrafter"/>
</dbReference>
<dbReference type="GO" id="GO:0007234">
    <property type="term" value="P:osmosensory signaling via phosphorelay pathway"/>
    <property type="evidence" value="ECO:0007669"/>
    <property type="project" value="TreeGrafter"/>
</dbReference>
<dbReference type="InterPro" id="IPR001610">
    <property type="entry name" value="PAC"/>
</dbReference>
<dbReference type="InterPro" id="IPR005467">
    <property type="entry name" value="His_kinase_dom"/>
</dbReference>
<feature type="domain" description="PAC" evidence="15">
    <location>
        <begin position="257"/>
        <end position="309"/>
    </location>
</feature>
<feature type="domain" description="PAS" evidence="14">
    <location>
        <begin position="183"/>
        <end position="228"/>
    </location>
</feature>
<dbReference type="InterPro" id="IPR004358">
    <property type="entry name" value="Sig_transdc_His_kin-like_C"/>
</dbReference>
<dbReference type="PROSITE" id="PS50109">
    <property type="entry name" value="HIS_KIN"/>
    <property type="match status" value="1"/>
</dbReference>
<dbReference type="SUPFAM" id="SSF55785">
    <property type="entry name" value="PYP-like sensor domain (PAS domain)"/>
    <property type="match status" value="3"/>
</dbReference>
<dbReference type="InterPro" id="IPR003018">
    <property type="entry name" value="GAF"/>
</dbReference>
<evidence type="ECO:0000256" key="10">
    <source>
        <dbReference type="ARBA" id="ARBA00022989"/>
    </source>
</evidence>
<dbReference type="EMBL" id="RSDW01000001">
    <property type="protein sequence ID" value="RSL15968.1"/>
    <property type="molecule type" value="Genomic_DNA"/>
</dbReference>
<dbReference type="PANTHER" id="PTHR42878">
    <property type="entry name" value="TWO-COMPONENT HISTIDINE KINASE"/>
    <property type="match status" value="1"/>
</dbReference>
<keyword evidence="4" id="KW-0597">Phosphoprotein</keyword>
<dbReference type="Pfam" id="PF01590">
    <property type="entry name" value="GAF"/>
    <property type="match status" value="1"/>
</dbReference>
<keyword evidence="5" id="KW-0808">Transferase</keyword>
<dbReference type="Pfam" id="PF00512">
    <property type="entry name" value="HisKA"/>
    <property type="match status" value="1"/>
</dbReference>
<dbReference type="Gene3D" id="3.30.565.10">
    <property type="entry name" value="Histidine kinase-like ATPase, C-terminal domain"/>
    <property type="match status" value="1"/>
</dbReference>
<dbReference type="CDD" id="cd00075">
    <property type="entry name" value="HATPase"/>
    <property type="match status" value="1"/>
</dbReference>
<evidence type="ECO:0000256" key="1">
    <source>
        <dbReference type="ARBA" id="ARBA00000085"/>
    </source>
</evidence>
<comment type="subcellular location">
    <subcellularLocation>
        <location evidence="2">Membrane</location>
        <topology evidence="2">Multi-pass membrane protein</topology>
    </subcellularLocation>
</comment>
<dbReference type="SMART" id="SM00388">
    <property type="entry name" value="HisKA"/>
    <property type="match status" value="1"/>
</dbReference>
<dbReference type="InterPro" id="IPR000014">
    <property type="entry name" value="PAS"/>
</dbReference>
<dbReference type="InterPro" id="IPR036097">
    <property type="entry name" value="HisK_dim/P_sf"/>
</dbReference>
<keyword evidence="8" id="KW-0418">Kinase</keyword>
<dbReference type="PROSITE" id="PS50112">
    <property type="entry name" value="PAS"/>
    <property type="match status" value="3"/>
</dbReference>
<dbReference type="GO" id="GO:0006355">
    <property type="term" value="P:regulation of DNA-templated transcription"/>
    <property type="evidence" value="ECO:0007669"/>
    <property type="project" value="InterPro"/>
</dbReference>
<dbReference type="PROSITE" id="PS50113">
    <property type="entry name" value="PAC"/>
    <property type="match status" value="1"/>
</dbReference>
<dbReference type="OrthoDB" id="9815750at2"/>
<name>A0A3R9NSW6_9BACT</name>
<dbReference type="CDD" id="cd00082">
    <property type="entry name" value="HisKA"/>
    <property type="match status" value="1"/>
</dbReference>
<dbReference type="Proteomes" id="UP000269669">
    <property type="component" value="Unassembled WGS sequence"/>
</dbReference>
<dbReference type="SMART" id="SM00091">
    <property type="entry name" value="PAS"/>
    <property type="match status" value="3"/>
</dbReference>
<evidence type="ECO:0000256" key="3">
    <source>
        <dbReference type="ARBA" id="ARBA00012438"/>
    </source>
</evidence>
<evidence type="ECO:0000256" key="7">
    <source>
        <dbReference type="ARBA" id="ARBA00022741"/>
    </source>
</evidence>
<evidence type="ECO:0000256" key="11">
    <source>
        <dbReference type="ARBA" id="ARBA00023012"/>
    </source>
</evidence>
<evidence type="ECO:0000256" key="4">
    <source>
        <dbReference type="ARBA" id="ARBA00022553"/>
    </source>
</evidence>
<protein>
    <recommendedName>
        <fullName evidence="3">histidine kinase</fullName>
        <ecNumber evidence="3">2.7.13.3</ecNumber>
    </recommendedName>
</protein>
<dbReference type="InterPro" id="IPR035965">
    <property type="entry name" value="PAS-like_dom_sf"/>
</dbReference>
<dbReference type="CDD" id="cd00130">
    <property type="entry name" value="PAS"/>
    <property type="match status" value="3"/>
</dbReference>
<dbReference type="SUPFAM" id="SSF55781">
    <property type="entry name" value="GAF domain-like"/>
    <property type="match status" value="1"/>
</dbReference>
<evidence type="ECO:0000256" key="2">
    <source>
        <dbReference type="ARBA" id="ARBA00004141"/>
    </source>
</evidence>
<dbReference type="SMART" id="SM00086">
    <property type="entry name" value="PAC"/>
    <property type="match status" value="2"/>
</dbReference>
<keyword evidence="6" id="KW-0812">Transmembrane</keyword>
<evidence type="ECO:0000313" key="17">
    <source>
        <dbReference type="Proteomes" id="UP000269669"/>
    </source>
</evidence>
<dbReference type="SUPFAM" id="SSF55874">
    <property type="entry name" value="ATPase domain of HSP90 chaperone/DNA topoisomerase II/histidine kinase"/>
    <property type="match status" value="1"/>
</dbReference>
<dbReference type="InterPro" id="IPR036890">
    <property type="entry name" value="HATPase_C_sf"/>
</dbReference>
<dbReference type="GO" id="GO:0000155">
    <property type="term" value="F:phosphorelay sensor kinase activity"/>
    <property type="evidence" value="ECO:0007669"/>
    <property type="project" value="InterPro"/>
</dbReference>
<evidence type="ECO:0000256" key="8">
    <source>
        <dbReference type="ARBA" id="ARBA00022777"/>
    </source>
</evidence>
<comment type="caution">
    <text evidence="16">The sequence shown here is derived from an EMBL/GenBank/DDBJ whole genome shotgun (WGS) entry which is preliminary data.</text>
</comment>
<dbReference type="GO" id="GO:0005524">
    <property type="term" value="F:ATP binding"/>
    <property type="evidence" value="ECO:0007669"/>
    <property type="project" value="UniProtKB-KW"/>
</dbReference>
<dbReference type="InterPro" id="IPR029016">
    <property type="entry name" value="GAF-like_dom_sf"/>
</dbReference>
<dbReference type="Pfam" id="PF00989">
    <property type="entry name" value="PAS"/>
    <property type="match status" value="1"/>
</dbReference>
<dbReference type="GO" id="GO:0030295">
    <property type="term" value="F:protein kinase activator activity"/>
    <property type="evidence" value="ECO:0007669"/>
    <property type="project" value="TreeGrafter"/>
</dbReference>
<comment type="catalytic activity">
    <reaction evidence="1">
        <text>ATP + protein L-histidine = ADP + protein N-phospho-L-histidine.</text>
        <dbReference type="EC" id="2.7.13.3"/>
    </reaction>
</comment>
<keyword evidence="17" id="KW-1185">Reference proteome</keyword>
<dbReference type="InterPro" id="IPR013767">
    <property type="entry name" value="PAS_fold"/>
</dbReference>
<gene>
    <name evidence="16" type="ORF">EDE15_1474</name>
</gene>
<dbReference type="SMART" id="SM00387">
    <property type="entry name" value="HATPase_c"/>
    <property type="match status" value="1"/>
</dbReference>
<dbReference type="EC" id="2.7.13.3" evidence="3"/>
<dbReference type="PRINTS" id="PR00344">
    <property type="entry name" value="BCTRLSENSOR"/>
</dbReference>
<evidence type="ECO:0000259" key="14">
    <source>
        <dbReference type="PROSITE" id="PS50112"/>
    </source>
</evidence>
<keyword evidence="7" id="KW-0547">Nucleotide-binding</keyword>
<evidence type="ECO:0000313" key="16">
    <source>
        <dbReference type="EMBL" id="RSL15968.1"/>
    </source>
</evidence>
<evidence type="ECO:0000256" key="6">
    <source>
        <dbReference type="ARBA" id="ARBA00022692"/>
    </source>
</evidence>
<dbReference type="InterPro" id="IPR003661">
    <property type="entry name" value="HisK_dim/P_dom"/>
</dbReference>
<dbReference type="AlphaFoldDB" id="A0A3R9NSW6"/>
<dbReference type="RefSeq" id="WP_125484644.1">
    <property type="nucleotide sequence ID" value="NZ_RSDW01000001.1"/>
</dbReference>
<dbReference type="Gene3D" id="1.10.287.130">
    <property type="match status" value="1"/>
</dbReference>
<feature type="domain" description="PAS" evidence="14">
    <location>
        <begin position="441"/>
        <end position="486"/>
    </location>
</feature>
<dbReference type="Gene3D" id="3.30.450.40">
    <property type="match status" value="1"/>
</dbReference>
<sequence length="798" mass="87918">MNALLVKDEALRTEALNRYEVLNTAPDPVLDDIVRLAAQLCEAPIAAISLIGSERIWLKARFGFDITDVPLSTLPCETTILGDTIYEIEDARHDADFAPDGVYLEGRPHRFYAGAPLTTPDGVSIGALFVLDRAPRRLTIPQADALEILSRQVITRLELNGRIRQMDRAARSRQRVESALTVERNFVSAVLDTIGALVAVFDTAGRIVRFNRACEVASGYEFATLVGRYTWDKLIPRNEIPDAIDTFERLRAGAFPASFENQWLNRDGTLRRIAWSATALRDTQGQVGFIIATGIDVTTQRIAEATLRESEARYRQLVEGSLGMVCTHDLKGKLLSINAHGAETIGRTVESMLNHSLAEFIPEDRRPSMQRYLDKIAETGEAQGLLHLSHTDGEIRVIAYRNKLIAVPGLPSYVLGFGVDITEQVRAEGRLRTLTRQSDSILESVGDGIFAIDLDGNVTVANAAAAQMLGYKKDELLGRNLHELIHHTRADGTYFGYNDSPIRKSLLNLDTIRVSDEVFWRKDGTSFPVEYVARPQIDSTSSDASSAIAVGVVVAFTDTTERSALDRMKDEFISTVSHELRTPLTSIRGSLGLLAGGALSTRPDKSQQMLEIAINNTDRLVRLVNDILDLERISSGKSELHTTMCSAEDLLRRAAGLQQGRTPKPNTRIFFAANGVTVWADPDRILQTLDNLISNAIKFSAPGGEIHLTARNLDDHEAIIEVRDQGRGIPEDKLEHIFDRFRQGDASDSRSLGGTGLGLAICRSIITHHGGRIWATSTPGQGTTFHFTLPTKPTTNLR</sequence>
<keyword evidence="12" id="KW-0472">Membrane</keyword>
<dbReference type="NCBIfam" id="TIGR00229">
    <property type="entry name" value="sensory_box"/>
    <property type="match status" value="3"/>
</dbReference>
<dbReference type="PANTHER" id="PTHR42878:SF7">
    <property type="entry name" value="SENSOR HISTIDINE KINASE GLRK"/>
    <property type="match status" value="1"/>
</dbReference>
<dbReference type="InterPro" id="IPR013656">
    <property type="entry name" value="PAS_4"/>
</dbReference>
<keyword evidence="11" id="KW-0902">Two-component regulatory system</keyword>
<evidence type="ECO:0000256" key="12">
    <source>
        <dbReference type="ARBA" id="ARBA00023136"/>
    </source>
</evidence>
<dbReference type="InterPro" id="IPR000700">
    <property type="entry name" value="PAS-assoc_C"/>
</dbReference>
<dbReference type="FunFam" id="3.30.565.10:FF:000006">
    <property type="entry name" value="Sensor histidine kinase WalK"/>
    <property type="match status" value="1"/>
</dbReference>
<dbReference type="FunFam" id="1.10.287.130:FF:000001">
    <property type="entry name" value="Two-component sensor histidine kinase"/>
    <property type="match status" value="1"/>
</dbReference>
<proteinExistence type="predicted"/>
<organism evidence="16 17">
    <name type="scientific">Edaphobacter aggregans</name>
    <dbReference type="NCBI Taxonomy" id="570835"/>
    <lineage>
        <taxon>Bacteria</taxon>
        <taxon>Pseudomonadati</taxon>
        <taxon>Acidobacteriota</taxon>
        <taxon>Terriglobia</taxon>
        <taxon>Terriglobales</taxon>
        <taxon>Acidobacteriaceae</taxon>
        <taxon>Edaphobacter</taxon>
    </lineage>
</organism>
<feature type="domain" description="Histidine kinase" evidence="13">
    <location>
        <begin position="575"/>
        <end position="793"/>
    </location>
</feature>